<dbReference type="RefSeq" id="WP_128912713.1">
    <property type="nucleotide sequence ID" value="NZ_RDSM01000001.1"/>
</dbReference>
<name>A0A4Q0TAV7_9BACT</name>
<evidence type="ECO:0000313" key="2">
    <source>
        <dbReference type="EMBL" id="RXH58781.1"/>
    </source>
</evidence>
<dbReference type="OrthoDB" id="110982at2"/>
<evidence type="ECO:0000313" key="3">
    <source>
        <dbReference type="Proteomes" id="UP000289437"/>
    </source>
</evidence>
<proteinExistence type="predicted"/>
<dbReference type="EMBL" id="RDSM01000001">
    <property type="protein sequence ID" value="RXH58781.1"/>
    <property type="molecule type" value="Genomic_DNA"/>
</dbReference>
<gene>
    <name evidence="2" type="ORF">GRAN_2091</name>
</gene>
<protein>
    <recommendedName>
        <fullName evidence="4">MacB-like periplasmic core domain-containing protein</fullName>
    </recommendedName>
</protein>
<keyword evidence="1" id="KW-1133">Transmembrane helix</keyword>
<reference evidence="2 3" key="1">
    <citation type="submission" date="2018-11" db="EMBL/GenBank/DDBJ databases">
        <authorList>
            <person name="Mardanov A.V."/>
            <person name="Ravin N.V."/>
            <person name="Dedysh S.N."/>
        </authorList>
    </citation>
    <scope>NUCLEOTIDE SEQUENCE [LARGE SCALE GENOMIC DNA]</scope>
    <source>
        <strain evidence="2 3">AF10</strain>
    </source>
</reference>
<feature type="transmembrane region" description="Helical" evidence="1">
    <location>
        <begin position="364"/>
        <end position="386"/>
    </location>
</feature>
<accession>A0A4Q0TAV7</accession>
<evidence type="ECO:0008006" key="4">
    <source>
        <dbReference type="Google" id="ProtNLM"/>
    </source>
</evidence>
<organism evidence="2 3">
    <name type="scientific">Granulicella sibirica</name>
    <dbReference type="NCBI Taxonomy" id="2479048"/>
    <lineage>
        <taxon>Bacteria</taxon>
        <taxon>Pseudomonadati</taxon>
        <taxon>Acidobacteriota</taxon>
        <taxon>Terriglobia</taxon>
        <taxon>Terriglobales</taxon>
        <taxon>Acidobacteriaceae</taxon>
        <taxon>Granulicella</taxon>
    </lineage>
</organism>
<comment type="caution">
    <text evidence="2">The sequence shown here is derived from an EMBL/GenBank/DDBJ whole genome shotgun (WGS) entry which is preliminary data.</text>
</comment>
<feature type="transmembrane region" description="Helical" evidence="1">
    <location>
        <begin position="398"/>
        <end position="416"/>
    </location>
</feature>
<feature type="transmembrane region" description="Helical" evidence="1">
    <location>
        <begin position="324"/>
        <end position="344"/>
    </location>
</feature>
<keyword evidence="1" id="KW-0472">Membrane</keyword>
<keyword evidence="3" id="KW-1185">Reference proteome</keyword>
<dbReference type="AlphaFoldDB" id="A0A4Q0TAV7"/>
<keyword evidence="1" id="KW-0812">Transmembrane</keyword>
<feature type="transmembrane region" description="Helical" evidence="1">
    <location>
        <begin position="84"/>
        <end position="109"/>
    </location>
</feature>
<reference evidence="3" key="2">
    <citation type="submission" date="2019-02" db="EMBL/GenBank/DDBJ databases">
        <title>Granulicella sibirica sp. nov., a psychrotolerant acidobacterium isolated from an organic soil layer in forested tundra, West Siberia.</title>
        <authorList>
            <person name="Oshkin I.Y."/>
            <person name="Kulichevskaya I.S."/>
            <person name="Rijpstra W.I.C."/>
            <person name="Sinninghe Damste J.S."/>
            <person name="Rakitin A.L."/>
            <person name="Ravin N.V."/>
            <person name="Dedysh S.N."/>
        </authorList>
    </citation>
    <scope>NUCLEOTIDE SEQUENCE [LARGE SCALE GENOMIC DNA]</scope>
    <source>
        <strain evidence="3">AF10</strain>
    </source>
</reference>
<dbReference type="Proteomes" id="UP000289437">
    <property type="component" value="Unassembled WGS sequence"/>
</dbReference>
<sequence>MNRRPVLLPMYGCALRLVALGVPRGRRAEWVAEWVSELWYVWEAAQEQAAFVARHGEIAAFCRGAVEDARCLREHRPSVKASGSAVACCVALSLIALISIGLAHVLPGVTRAMRLPMYRGAAHIVTIAPAASSKVRPVATVALGAVRSLQQRPQHLFTDLAFYQPVSRPLHIAEGMSPVLSVGRASANFLDVLGVRVWFRQSSASDEPLLMLSESTWRRVFGASTSVVGATVKLGLQRVRLGGVVPDEAAPAGQRFDAWLLLPSGIADGLADSTPVYLIGSLEPRSDPALLNQSRWQMSVPVVDGAVDYDCTTLSSPPLATMQIFLFTVFLALLALPATTSLSLGDYPVRPTSLPWTTAVRRWLFLGAKIAMALPAIYFGSMDLTYAVAWSSPSAPEYVQLVVSFSATLFALRWTLRDQRQRCPVCLGKLTCPARVGQPSRNFLAWNGTELICVGGHGLLHVPELPTSWCGTQRWLHLDPSWSSLFFEAA</sequence>
<evidence type="ECO:0000256" key="1">
    <source>
        <dbReference type="SAM" id="Phobius"/>
    </source>
</evidence>